<dbReference type="AlphaFoldDB" id="A0A222P0S0"/>
<protein>
    <submittedName>
        <fullName evidence="1">Uncharacterized protein</fullName>
    </submittedName>
</protein>
<accession>A0A222P0S0</accession>
<dbReference type="KEGG" id="lcd:clem_04430"/>
<reference evidence="2" key="1">
    <citation type="submission" date="2016-07" db="EMBL/GenBank/DDBJ databases">
        <authorList>
            <person name="Florea S."/>
            <person name="Webb J.S."/>
            <person name="Jaromczyk J."/>
            <person name="Schardl C.L."/>
        </authorList>
    </citation>
    <scope>NUCLEOTIDE SEQUENCE [LARGE SCALE GENOMIC DNA]</scope>
    <source>
        <strain evidence="2">CDC-D5610</strain>
    </source>
</reference>
<gene>
    <name evidence="1" type="ORF">clem_04430</name>
</gene>
<name>A0A222P0S0_9GAMM</name>
<dbReference type="Proteomes" id="UP000201728">
    <property type="component" value="Chromosome"/>
</dbReference>
<evidence type="ECO:0000313" key="1">
    <source>
        <dbReference type="EMBL" id="ASQ45444.1"/>
    </source>
</evidence>
<sequence>MTNRYNKNSSFSSGGEILTKVLPFVAVTKKKLNFFSSLTAMRVEASSFPDSLETLVSRVFCGSGLNKVSSVLVATGLSYFNHTHDT</sequence>
<organism evidence="1 2">
    <name type="scientific">Legionella clemsonensis</name>
    <dbReference type="NCBI Taxonomy" id="1867846"/>
    <lineage>
        <taxon>Bacteria</taxon>
        <taxon>Pseudomonadati</taxon>
        <taxon>Pseudomonadota</taxon>
        <taxon>Gammaproteobacteria</taxon>
        <taxon>Legionellales</taxon>
        <taxon>Legionellaceae</taxon>
        <taxon>Legionella</taxon>
    </lineage>
</organism>
<keyword evidence="2" id="KW-1185">Reference proteome</keyword>
<dbReference type="EMBL" id="CP016397">
    <property type="protein sequence ID" value="ASQ45444.1"/>
    <property type="molecule type" value="Genomic_DNA"/>
</dbReference>
<proteinExistence type="predicted"/>
<evidence type="ECO:0000313" key="2">
    <source>
        <dbReference type="Proteomes" id="UP000201728"/>
    </source>
</evidence>